<dbReference type="PANTHER" id="PTHR30485">
    <property type="entry name" value="NI/FE-HYDROGENASE 1 B-TYPE CYTOCHROME SUBUNIT"/>
    <property type="match status" value="1"/>
</dbReference>
<feature type="transmembrane region" description="Helical" evidence="6">
    <location>
        <begin position="12"/>
        <end position="36"/>
    </location>
</feature>
<reference evidence="8" key="1">
    <citation type="submission" date="2020-05" db="EMBL/GenBank/DDBJ databases">
        <title>Sulfur intermediates as new biogeochemical hubs in an aquatic model microbial ecosystem.</title>
        <authorList>
            <person name="Vigneron A."/>
        </authorList>
    </citation>
    <scope>NUCLEOTIDE SEQUENCE</scope>
    <source>
        <strain evidence="8">Bin.250</strain>
    </source>
</reference>
<dbReference type="GO" id="GO:0005886">
    <property type="term" value="C:plasma membrane"/>
    <property type="evidence" value="ECO:0007669"/>
    <property type="project" value="UniProtKB-SubCell"/>
</dbReference>
<dbReference type="GO" id="GO:0009055">
    <property type="term" value="F:electron transfer activity"/>
    <property type="evidence" value="ECO:0007669"/>
    <property type="project" value="InterPro"/>
</dbReference>
<feature type="transmembrane region" description="Helical" evidence="6">
    <location>
        <begin position="98"/>
        <end position="120"/>
    </location>
</feature>
<evidence type="ECO:0000256" key="3">
    <source>
        <dbReference type="ARBA" id="ARBA00022692"/>
    </source>
</evidence>
<feature type="transmembrane region" description="Helical" evidence="6">
    <location>
        <begin position="197"/>
        <end position="215"/>
    </location>
</feature>
<dbReference type="PANTHER" id="PTHR30485:SF2">
    <property type="entry name" value="BLL0597 PROTEIN"/>
    <property type="match status" value="1"/>
</dbReference>
<dbReference type="Proteomes" id="UP000754644">
    <property type="component" value="Unassembled WGS sequence"/>
</dbReference>
<protein>
    <submittedName>
        <fullName evidence="8">Cytochrome b/b6 domain-containing protein</fullName>
    </submittedName>
</protein>
<keyword evidence="5 6" id="KW-0472">Membrane</keyword>
<dbReference type="Pfam" id="PF01292">
    <property type="entry name" value="Ni_hydr_CYTB"/>
    <property type="match status" value="1"/>
</dbReference>
<keyword evidence="2" id="KW-1003">Cell membrane</keyword>
<dbReference type="EMBL" id="JABMOJ010000418">
    <property type="protein sequence ID" value="NQV65886.1"/>
    <property type="molecule type" value="Genomic_DNA"/>
</dbReference>
<comment type="subcellular location">
    <subcellularLocation>
        <location evidence="1">Cell membrane</location>
        <topology evidence="1">Multi-pass membrane protein</topology>
    </subcellularLocation>
</comment>
<evidence type="ECO:0000256" key="2">
    <source>
        <dbReference type="ARBA" id="ARBA00022475"/>
    </source>
</evidence>
<feature type="transmembrane region" description="Helical" evidence="6">
    <location>
        <begin position="42"/>
        <end position="60"/>
    </location>
</feature>
<evidence type="ECO:0000256" key="6">
    <source>
        <dbReference type="SAM" id="Phobius"/>
    </source>
</evidence>
<accession>A0A972VYK7</accession>
<evidence type="ECO:0000313" key="8">
    <source>
        <dbReference type="EMBL" id="NQV65886.1"/>
    </source>
</evidence>
<evidence type="ECO:0000256" key="5">
    <source>
        <dbReference type="ARBA" id="ARBA00023136"/>
    </source>
</evidence>
<evidence type="ECO:0000259" key="7">
    <source>
        <dbReference type="Pfam" id="PF01292"/>
    </source>
</evidence>
<dbReference type="InterPro" id="IPR016174">
    <property type="entry name" value="Di-haem_cyt_TM"/>
</dbReference>
<dbReference type="Gene3D" id="1.20.950.20">
    <property type="entry name" value="Transmembrane di-heme cytochromes, Chain C"/>
    <property type="match status" value="1"/>
</dbReference>
<comment type="caution">
    <text evidence="8">The sequence shown here is derived from an EMBL/GenBank/DDBJ whole genome shotgun (WGS) entry which is preliminary data.</text>
</comment>
<dbReference type="GO" id="GO:0020037">
    <property type="term" value="F:heme binding"/>
    <property type="evidence" value="ECO:0007669"/>
    <property type="project" value="TreeGrafter"/>
</dbReference>
<evidence type="ECO:0000256" key="1">
    <source>
        <dbReference type="ARBA" id="ARBA00004651"/>
    </source>
</evidence>
<feature type="transmembrane region" description="Helical" evidence="6">
    <location>
        <begin position="149"/>
        <end position="169"/>
    </location>
</feature>
<gene>
    <name evidence="8" type="ORF">HQ497_11035</name>
</gene>
<feature type="domain" description="Cytochrome b561 bacterial/Ni-hydrogenase" evidence="7">
    <location>
        <begin position="6"/>
        <end position="182"/>
    </location>
</feature>
<sequence length="218" mass="24029">MKRHFVWDLPTRVFHWTLVVLVGVSFTTGLMGGFNIMDYHMLSGYGILSLVIFRILWGVIGNDQARFSSFVKGPKTTIAYAKQLLKKHQQPSTGHNPLGALSVLAMLAVLLIQAVSGLFANDDILLEGPLVHLVSDRTSSQLTSIHETVPWIIAGLVILHLAALAYHVMIRGENLLLPMLTGWRQSARADKKASNPWFRGLLAFGVVALGVYALVNYV</sequence>
<dbReference type="InterPro" id="IPR051542">
    <property type="entry name" value="Hydrogenase_cytochrome"/>
</dbReference>
<dbReference type="InterPro" id="IPR011577">
    <property type="entry name" value="Cyt_b561_bac/Ni-Hgenase"/>
</dbReference>
<dbReference type="GO" id="GO:0022904">
    <property type="term" value="P:respiratory electron transport chain"/>
    <property type="evidence" value="ECO:0007669"/>
    <property type="project" value="InterPro"/>
</dbReference>
<organism evidence="8 9">
    <name type="scientific">SAR86 cluster bacterium</name>
    <dbReference type="NCBI Taxonomy" id="2030880"/>
    <lineage>
        <taxon>Bacteria</taxon>
        <taxon>Pseudomonadati</taxon>
        <taxon>Pseudomonadota</taxon>
        <taxon>Gammaproteobacteria</taxon>
        <taxon>SAR86 cluster</taxon>
    </lineage>
</organism>
<evidence type="ECO:0000256" key="4">
    <source>
        <dbReference type="ARBA" id="ARBA00022989"/>
    </source>
</evidence>
<name>A0A972VYK7_9GAMM</name>
<dbReference type="AlphaFoldDB" id="A0A972VYK7"/>
<keyword evidence="4 6" id="KW-1133">Transmembrane helix</keyword>
<dbReference type="SUPFAM" id="SSF81342">
    <property type="entry name" value="Transmembrane di-heme cytochromes"/>
    <property type="match status" value="1"/>
</dbReference>
<keyword evidence="3 6" id="KW-0812">Transmembrane</keyword>
<evidence type="ECO:0000313" key="9">
    <source>
        <dbReference type="Proteomes" id="UP000754644"/>
    </source>
</evidence>
<proteinExistence type="predicted"/>